<comment type="caution">
    <text evidence="2">The sequence shown here is derived from an EMBL/GenBank/DDBJ whole genome shotgun (WGS) entry which is preliminary data.</text>
</comment>
<feature type="chain" id="PRO_5040723693" description="Peptidase inhibitor family I36" evidence="1">
    <location>
        <begin position="22"/>
        <end position="108"/>
    </location>
</feature>
<evidence type="ECO:0000313" key="2">
    <source>
        <dbReference type="EMBL" id="GLY80801.1"/>
    </source>
</evidence>
<dbReference type="AlphaFoldDB" id="A0A9W6RQS7"/>
<sequence length="108" mass="11696">MAAAAALTASTVVATSSPAGAASWNGCKAGYSCYWGNTGTGGVPWLAPSPGWHTLYFHVYYLWNRGGSQVWFYNSKKADPNKWDGPYKIGYQGSVSDYLAEQVYIGNR</sequence>
<keyword evidence="1" id="KW-0732">Signal</keyword>
<reference evidence="2" key="1">
    <citation type="submission" date="2023-03" db="EMBL/GenBank/DDBJ databases">
        <title>Actinoallomurus iriomotensis NBRC 103681.</title>
        <authorList>
            <person name="Ichikawa N."/>
            <person name="Sato H."/>
            <person name="Tonouchi N."/>
        </authorList>
    </citation>
    <scope>NUCLEOTIDE SEQUENCE</scope>
    <source>
        <strain evidence="2">NBRC 103681</strain>
    </source>
</reference>
<dbReference type="Proteomes" id="UP001165135">
    <property type="component" value="Unassembled WGS sequence"/>
</dbReference>
<organism evidence="2 3">
    <name type="scientific">Actinoallomurus iriomotensis</name>
    <dbReference type="NCBI Taxonomy" id="478107"/>
    <lineage>
        <taxon>Bacteria</taxon>
        <taxon>Bacillati</taxon>
        <taxon>Actinomycetota</taxon>
        <taxon>Actinomycetes</taxon>
        <taxon>Streptosporangiales</taxon>
        <taxon>Thermomonosporaceae</taxon>
        <taxon>Actinoallomurus</taxon>
    </lineage>
</organism>
<protein>
    <recommendedName>
        <fullName evidence="4">Peptidase inhibitor family I36</fullName>
    </recommendedName>
</protein>
<feature type="signal peptide" evidence="1">
    <location>
        <begin position="1"/>
        <end position="21"/>
    </location>
</feature>
<evidence type="ECO:0000313" key="3">
    <source>
        <dbReference type="Proteomes" id="UP001165135"/>
    </source>
</evidence>
<dbReference type="EMBL" id="BSTJ01000016">
    <property type="protein sequence ID" value="GLY80801.1"/>
    <property type="molecule type" value="Genomic_DNA"/>
</dbReference>
<proteinExistence type="predicted"/>
<gene>
    <name evidence="2" type="ORF">Airi01_090680</name>
</gene>
<name>A0A9W6RQS7_9ACTN</name>
<evidence type="ECO:0000256" key="1">
    <source>
        <dbReference type="SAM" id="SignalP"/>
    </source>
</evidence>
<evidence type="ECO:0008006" key="4">
    <source>
        <dbReference type="Google" id="ProtNLM"/>
    </source>
</evidence>
<accession>A0A9W6RQS7</accession>